<dbReference type="InterPro" id="IPR013766">
    <property type="entry name" value="Thioredoxin_domain"/>
</dbReference>
<evidence type="ECO:0000313" key="3">
    <source>
        <dbReference type="Proteomes" id="UP001595896"/>
    </source>
</evidence>
<evidence type="ECO:0000313" key="2">
    <source>
        <dbReference type="EMBL" id="MFC4737590.1"/>
    </source>
</evidence>
<dbReference type="PANTHER" id="PTHR10438:SF468">
    <property type="entry name" value="THIOREDOXIN-1-RELATED"/>
    <property type="match status" value="1"/>
</dbReference>
<dbReference type="Gene3D" id="3.40.30.10">
    <property type="entry name" value="Glutaredoxin"/>
    <property type="match status" value="1"/>
</dbReference>
<dbReference type="Proteomes" id="UP001595896">
    <property type="component" value="Unassembled WGS sequence"/>
</dbReference>
<dbReference type="PANTHER" id="PTHR10438">
    <property type="entry name" value="THIOREDOXIN"/>
    <property type="match status" value="1"/>
</dbReference>
<dbReference type="RefSeq" id="WP_377910178.1">
    <property type="nucleotide sequence ID" value="NZ_JBHSGK010000013.1"/>
</dbReference>
<proteinExistence type="predicted"/>
<dbReference type="InterPro" id="IPR050620">
    <property type="entry name" value="Thioredoxin_H-type-like"/>
</dbReference>
<dbReference type="SUPFAM" id="SSF52833">
    <property type="entry name" value="Thioredoxin-like"/>
    <property type="match status" value="1"/>
</dbReference>
<dbReference type="InterPro" id="IPR036249">
    <property type="entry name" value="Thioredoxin-like_sf"/>
</dbReference>
<feature type="domain" description="Thioredoxin" evidence="1">
    <location>
        <begin position="1"/>
        <end position="103"/>
    </location>
</feature>
<gene>
    <name evidence="2" type="ORF">ACFO4L_13385</name>
</gene>
<dbReference type="PROSITE" id="PS51352">
    <property type="entry name" value="THIOREDOXIN_2"/>
    <property type="match status" value="1"/>
</dbReference>
<dbReference type="Pfam" id="PF00085">
    <property type="entry name" value="Thioredoxin"/>
    <property type="match status" value="1"/>
</dbReference>
<name>A0ABV9NXZ2_9BACI</name>
<protein>
    <submittedName>
        <fullName evidence="2">Thioredoxin family protein</fullName>
    </submittedName>
</protein>
<organism evidence="2 3">
    <name type="scientific">Bacillus daqingensis</name>
    <dbReference type="NCBI Taxonomy" id="872396"/>
    <lineage>
        <taxon>Bacteria</taxon>
        <taxon>Bacillati</taxon>
        <taxon>Bacillota</taxon>
        <taxon>Bacilli</taxon>
        <taxon>Bacillales</taxon>
        <taxon>Bacillaceae</taxon>
        <taxon>Bacillus</taxon>
    </lineage>
</organism>
<dbReference type="EMBL" id="JBHSGK010000013">
    <property type="protein sequence ID" value="MFC4737590.1"/>
    <property type="molecule type" value="Genomic_DNA"/>
</dbReference>
<keyword evidence="3" id="KW-1185">Reference proteome</keyword>
<accession>A0ABV9NXZ2</accession>
<reference evidence="3" key="1">
    <citation type="journal article" date="2019" name="Int. J. Syst. Evol. Microbiol.">
        <title>The Global Catalogue of Microorganisms (GCM) 10K type strain sequencing project: providing services to taxonomists for standard genome sequencing and annotation.</title>
        <authorList>
            <consortium name="The Broad Institute Genomics Platform"/>
            <consortium name="The Broad Institute Genome Sequencing Center for Infectious Disease"/>
            <person name="Wu L."/>
            <person name="Ma J."/>
        </authorList>
    </citation>
    <scope>NUCLEOTIDE SEQUENCE [LARGE SCALE GENOMIC DNA]</scope>
    <source>
        <strain evidence="3">JCM 12165</strain>
    </source>
</reference>
<sequence>MKELTQEHEIRSAMEEGETVLMFSAGWCPDCTVIEPELPEVETHFSTMNFYKIDRDLHPDLASELDIMGIPSFVVFRDGTEAGRFVSRDRKTKEEIIRFLQEV</sequence>
<comment type="caution">
    <text evidence="2">The sequence shown here is derived from an EMBL/GenBank/DDBJ whole genome shotgun (WGS) entry which is preliminary data.</text>
</comment>
<evidence type="ECO:0000259" key="1">
    <source>
        <dbReference type="PROSITE" id="PS51352"/>
    </source>
</evidence>
<dbReference type="CDD" id="cd02947">
    <property type="entry name" value="TRX_family"/>
    <property type="match status" value="1"/>
</dbReference>